<evidence type="ECO:0000313" key="9">
    <source>
        <dbReference type="RefSeq" id="XP_012885933.1"/>
    </source>
</evidence>
<proteinExistence type="predicted"/>
<dbReference type="Pfam" id="PF11465">
    <property type="entry name" value="Receptor_2B4"/>
    <property type="match status" value="1"/>
</dbReference>
<keyword evidence="9" id="KW-0675">Receptor</keyword>
<keyword evidence="5" id="KW-0812">Transmembrane</keyword>
<comment type="subcellular location">
    <subcellularLocation>
        <location evidence="1">Membrane</location>
    </subcellularLocation>
</comment>
<evidence type="ECO:0000256" key="1">
    <source>
        <dbReference type="ARBA" id="ARBA00004370"/>
    </source>
</evidence>
<dbReference type="Proteomes" id="UP000081671">
    <property type="component" value="Unplaced"/>
</dbReference>
<dbReference type="InterPro" id="IPR036179">
    <property type="entry name" value="Ig-like_dom_sf"/>
</dbReference>
<reference evidence="9" key="1">
    <citation type="submission" date="2025-08" db="UniProtKB">
        <authorList>
            <consortium name="RefSeq"/>
        </authorList>
    </citation>
    <scope>IDENTIFICATION</scope>
    <source>
        <tissue evidence="9">Kidney</tissue>
    </source>
</reference>
<dbReference type="PROSITE" id="PS50835">
    <property type="entry name" value="IG_LIKE"/>
    <property type="match status" value="1"/>
</dbReference>
<dbReference type="FunCoup" id="A0A1S3GAS5">
    <property type="interactions" value="143"/>
</dbReference>
<evidence type="ECO:0000259" key="7">
    <source>
        <dbReference type="PROSITE" id="PS50835"/>
    </source>
</evidence>
<dbReference type="InterPro" id="IPR015631">
    <property type="entry name" value="CD2/SLAM_rcpt"/>
</dbReference>
<keyword evidence="5" id="KW-1133">Transmembrane helix</keyword>
<dbReference type="Gene3D" id="2.60.40.10">
    <property type="entry name" value="Immunoglobulins"/>
    <property type="match status" value="2"/>
</dbReference>
<dbReference type="PANTHER" id="PTHR12080">
    <property type="entry name" value="SIGNALING LYMPHOCYTIC ACTIVATION MOLECULE"/>
    <property type="match status" value="1"/>
</dbReference>
<dbReference type="InterPro" id="IPR007110">
    <property type="entry name" value="Ig-like_dom"/>
</dbReference>
<dbReference type="InterPro" id="IPR013783">
    <property type="entry name" value="Ig-like_fold"/>
</dbReference>
<dbReference type="SMART" id="SM00409">
    <property type="entry name" value="IG"/>
    <property type="match status" value="1"/>
</dbReference>
<keyword evidence="8" id="KW-1185">Reference proteome</keyword>
<evidence type="ECO:0000256" key="6">
    <source>
        <dbReference type="SAM" id="SignalP"/>
    </source>
</evidence>
<evidence type="ECO:0000256" key="4">
    <source>
        <dbReference type="ARBA" id="ARBA00023180"/>
    </source>
</evidence>
<dbReference type="SUPFAM" id="SSF48726">
    <property type="entry name" value="Immunoglobulin"/>
    <property type="match status" value="2"/>
</dbReference>
<feature type="chain" id="PRO_5010193396" evidence="6">
    <location>
        <begin position="20"/>
        <end position="348"/>
    </location>
</feature>
<dbReference type="Pfam" id="PF13895">
    <property type="entry name" value="Ig_2"/>
    <property type="match status" value="1"/>
</dbReference>
<dbReference type="GO" id="GO:0009897">
    <property type="term" value="C:external side of plasma membrane"/>
    <property type="evidence" value="ECO:0007669"/>
    <property type="project" value="TreeGrafter"/>
</dbReference>
<feature type="domain" description="Ig-like" evidence="7">
    <location>
        <begin position="133"/>
        <end position="211"/>
    </location>
</feature>
<keyword evidence="3 5" id="KW-0472">Membrane</keyword>
<dbReference type="PANTHER" id="PTHR12080:SF56">
    <property type="entry name" value="NATURAL KILLER CELL RECEPTOR 2B4"/>
    <property type="match status" value="1"/>
</dbReference>
<organism evidence="8 9">
    <name type="scientific">Dipodomys ordii</name>
    <name type="common">Ord's kangaroo rat</name>
    <dbReference type="NCBI Taxonomy" id="10020"/>
    <lineage>
        <taxon>Eukaryota</taxon>
        <taxon>Metazoa</taxon>
        <taxon>Chordata</taxon>
        <taxon>Craniata</taxon>
        <taxon>Vertebrata</taxon>
        <taxon>Euteleostomi</taxon>
        <taxon>Mammalia</taxon>
        <taxon>Eutheria</taxon>
        <taxon>Euarchontoglires</taxon>
        <taxon>Glires</taxon>
        <taxon>Rodentia</taxon>
        <taxon>Castorimorpha</taxon>
        <taxon>Heteromyidae</taxon>
        <taxon>Dipodomyinae</taxon>
        <taxon>Dipodomys</taxon>
    </lineage>
</organism>
<feature type="transmembrane region" description="Helical" evidence="5">
    <location>
        <begin position="223"/>
        <end position="247"/>
    </location>
</feature>
<gene>
    <name evidence="9" type="primary">Cd244</name>
</gene>
<evidence type="ECO:0000256" key="3">
    <source>
        <dbReference type="ARBA" id="ARBA00023136"/>
    </source>
</evidence>
<dbReference type="OrthoDB" id="8955135at2759"/>
<accession>A0A1S3GAS5</accession>
<keyword evidence="4" id="KW-0325">Glycoprotein</keyword>
<dbReference type="GeneID" id="105996398"/>
<keyword evidence="2 6" id="KW-0732">Signal</keyword>
<dbReference type="InterPro" id="IPR024303">
    <property type="entry name" value="NK_rcpt_2B4_Ig_dom"/>
</dbReference>
<dbReference type="RefSeq" id="XP_012885933.1">
    <property type="nucleotide sequence ID" value="XM_013030479.1"/>
</dbReference>
<evidence type="ECO:0000313" key="8">
    <source>
        <dbReference type="Proteomes" id="UP000081671"/>
    </source>
</evidence>
<dbReference type="KEGG" id="dord:105996398"/>
<name>A0A1S3GAS5_DIPOR</name>
<protein>
    <submittedName>
        <fullName evidence="9">Natural killer cell receptor 2B4</fullName>
    </submittedName>
</protein>
<dbReference type="GO" id="GO:0002323">
    <property type="term" value="P:natural killer cell activation involved in immune response"/>
    <property type="evidence" value="ECO:0007669"/>
    <property type="project" value="TreeGrafter"/>
</dbReference>
<dbReference type="GO" id="GO:0042288">
    <property type="term" value="F:MHC class I protein binding"/>
    <property type="evidence" value="ECO:0007669"/>
    <property type="project" value="TreeGrafter"/>
</dbReference>
<dbReference type="AlphaFoldDB" id="A0A1S3GAS5"/>
<dbReference type="InParanoid" id="A0A1S3GAS5"/>
<sequence>MLGQVVTLTLLLLLKGQQGQEFPDSIDNYVVCLTGKRVKLRPPKPQAKTKIYSVEWKLQRPVNSSAILTWKNNSTQMHSSDSRFGFDNEDLTLLIERAKPQDSGLYTMEVTEESGSVSTVSFNVSVLDHVEKPQMWAQWKALDEGICQVALFCLVPRDDDVSYTWYRGSEVIATQKNHTYVEEQIHVSGPHTYTCNVSNPVSWDSHSFNLTQGCLGDSLTSRFLLFLVIILVLIILFVGSLASWYVWEQKKKQSQTRSQRILTVYEDVKDLQVTRNQKQNEEQKSPGEGSTIYSMVELQCSASTSQETTKTLYSMIHHSRKKRNHSSSGTCTIYEEVGNQCPKDHNPS</sequence>
<evidence type="ECO:0000256" key="5">
    <source>
        <dbReference type="SAM" id="Phobius"/>
    </source>
</evidence>
<dbReference type="CTD" id="51744"/>
<feature type="signal peptide" evidence="6">
    <location>
        <begin position="1"/>
        <end position="19"/>
    </location>
</feature>
<dbReference type="InterPro" id="IPR003599">
    <property type="entry name" value="Ig_sub"/>
</dbReference>
<evidence type="ECO:0000256" key="2">
    <source>
        <dbReference type="ARBA" id="ARBA00022729"/>
    </source>
</evidence>